<feature type="region of interest" description="Disordered" evidence="10">
    <location>
        <begin position="1"/>
        <end position="20"/>
    </location>
</feature>
<dbReference type="GO" id="GO:0006508">
    <property type="term" value="P:proteolysis"/>
    <property type="evidence" value="ECO:0007669"/>
    <property type="project" value="UniProtKB-KW"/>
</dbReference>
<dbReference type="PROSITE" id="PS51892">
    <property type="entry name" value="SUBTILASE"/>
    <property type="match status" value="1"/>
</dbReference>
<dbReference type="InterPro" id="IPR036852">
    <property type="entry name" value="Peptidase_S8/S53_dom_sf"/>
</dbReference>
<dbReference type="InterPro" id="IPR034204">
    <property type="entry name" value="PfSUB1-like_cat_dom"/>
</dbReference>
<evidence type="ECO:0000256" key="4">
    <source>
        <dbReference type="ARBA" id="ARBA00022825"/>
    </source>
</evidence>
<feature type="domain" description="Peptidase S8/S53" evidence="11">
    <location>
        <begin position="1489"/>
        <end position="1752"/>
    </location>
</feature>
<evidence type="ECO:0000256" key="3">
    <source>
        <dbReference type="ARBA" id="ARBA00022801"/>
    </source>
</evidence>
<keyword evidence="4 8" id="KW-0720">Serine protease</keyword>
<accession>A0A0F7V317</accession>
<reference evidence="12" key="1">
    <citation type="journal article" date="2015" name="PLoS ONE">
        <title>Comprehensive Evaluation of Toxoplasma gondii VEG and Neospora caninum LIV Genomes with Tachyzoite Stage Transcriptome and Proteome Defines Novel Transcript Features.</title>
        <authorList>
            <person name="Ramaprasad A."/>
            <person name="Mourier T."/>
            <person name="Naeem R."/>
            <person name="Malas T.B."/>
            <person name="Moussa E."/>
            <person name="Panigrahi A."/>
            <person name="Vermont S.J."/>
            <person name="Otto T.D."/>
            <person name="Wastling J."/>
            <person name="Pain A."/>
        </authorList>
    </citation>
    <scope>NUCLEOTIDE SEQUENCE</scope>
    <source>
        <strain evidence="12">VEG</strain>
    </source>
</reference>
<dbReference type="InterPro" id="IPR051048">
    <property type="entry name" value="Peptidase_S8/S53_subtilisin"/>
</dbReference>
<dbReference type="InterPro" id="IPR015500">
    <property type="entry name" value="Peptidase_S8_subtilisin-rel"/>
</dbReference>
<feature type="region of interest" description="Disordered" evidence="10">
    <location>
        <begin position="563"/>
        <end position="586"/>
    </location>
</feature>
<feature type="compositionally biased region" description="Polar residues" evidence="10">
    <location>
        <begin position="672"/>
        <end position="685"/>
    </location>
</feature>
<evidence type="ECO:0000256" key="2">
    <source>
        <dbReference type="ARBA" id="ARBA00022670"/>
    </source>
</evidence>
<evidence type="ECO:0000256" key="10">
    <source>
        <dbReference type="SAM" id="MobiDB-lite"/>
    </source>
</evidence>
<feature type="compositionally biased region" description="Polar residues" evidence="10">
    <location>
        <begin position="643"/>
        <end position="664"/>
    </location>
</feature>
<proteinExistence type="inferred from homology"/>
<organism evidence="12">
    <name type="scientific">Toxoplasma gondii (strain ATCC 50861 / VEG)</name>
    <dbReference type="NCBI Taxonomy" id="432359"/>
    <lineage>
        <taxon>Eukaryota</taxon>
        <taxon>Sar</taxon>
        <taxon>Alveolata</taxon>
        <taxon>Apicomplexa</taxon>
        <taxon>Conoidasida</taxon>
        <taxon>Coccidia</taxon>
        <taxon>Eucoccidiorida</taxon>
        <taxon>Eimeriorina</taxon>
        <taxon>Sarcocystidae</taxon>
        <taxon>Toxoplasma</taxon>
    </lineage>
</organism>
<name>A0A0F7V317_TOXGV</name>
<evidence type="ECO:0000256" key="8">
    <source>
        <dbReference type="PROSITE-ProRule" id="PRU01240"/>
    </source>
</evidence>
<dbReference type="EC" id="3.4.21.62" evidence="7"/>
<dbReference type="PANTHER" id="PTHR43399:SF4">
    <property type="entry name" value="CELL WALL-ASSOCIATED PROTEASE"/>
    <property type="match status" value="1"/>
</dbReference>
<feature type="compositionally biased region" description="Basic and acidic residues" evidence="10">
    <location>
        <begin position="264"/>
        <end position="283"/>
    </location>
</feature>
<feature type="active site" description="Charge relay system" evidence="8">
    <location>
        <position position="1715"/>
    </location>
</feature>
<dbReference type="PANTHER" id="PTHR43399">
    <property type="entry name" value="SUBTILISIN-RELATED"/>
    <property type="match status" value="1"/>
</dbReference>
<feature type="region of interest" description="Disordered" evidence="10">
    <location>
        <begin position="262"/>
        <end position="283"/>
    </location>
</feature>
<dbReference type="Pfam" id="PF00082">
    <property type="entry name" value="Peptidase_S8"/>
    <property type="match status" value="1"/>
</dbReference>
<feature type="region of interest" description="Disordered" evidence="10">
    <location>
        <begin position="598"/>
        <end position="688"/>
    </location>
</feature>
<dbReference type="CDD" id="cd07473">
    <property type="entry name" value="Peptidases_S8_Subtilisin_like"/>
    <property type="match status" value="1"/>
</dbReference>
<dbReference type="InterPro" id="IPR023828">
    <property type="entry name" value="Peptidase_S8_Ser-AS"/>
</dbReference>
<evidence type="ECO:0000259" key="11">
    <source>
        <dbReference type="Pfam" id="PF00082"/>
    </source>
</evidence>
<dbReference type="SUPFAM" id="SSF52743">
    <property type="entry name" value="Subtilisin-like"/>
    <property type="match status" value="1"/>
</dbReference>
<feature type="region of interest" description="Disordered" evidence="10">
    <location>
        <begin position="309"/>
        <end position="370"/>
    </location>
</feature>
<dbReference type="GO" id="GO:0004252">
    <property type="term" value="F:serine-type endopeptidase activity"/>
    <property type="evidence" value="ECO:0007669"/>
    <property type="project" value="UniProtKB-UniRule"/>
</dbReference>
<feature type="compositionally biased region" description="Basic and acidic residues" evidence="10">
    <location>
        <begin position="1148"/>
        <end position="1159"/>
    </location>
</feature>
<evidence type="ECO:0000256" key="9">
    <source>
        <dbReference type="RuleBase" id="RU003355"/>
    </source>
</evidence>
<feature type="compositionally biased region" description="Polar residues" evidence="10">
    <location>
        <begin position="856"/>
        <end position="874"/>
    </location>
</feature>
<feature type="active site" description="Charge relay system" evidence="8">
    <location>
        <position position="1553"/>
    </location>
</feature>
<protein>
    <recommendedName>
        <fullName evidence="7">subtilisin</fullName>
        <ecNumber evidence="7">3.4.21.62</ecNumber>
    </recommendedName>
</protein>
<dbReference type="PROSITE" id="PS00137">
    <property type="entry name" value="SUBTILASE_HIS"/>
    <property type="match status" value="1"/>
</dbReference>
<sequence length="1856" mass="199972">MNVGAAISDPSYHLTSPTPSPARNVLDTDFHVMVPLASSDSFSGTIPSSNDRATFSTVTPSTFPVLQTVDYAVGSDFQNSPRNIDHFPITSFQQKPTTPPTQHPVQQAQPPPSVSIGSYVLDNVAGSSVGTRLVGATPLSGPKVGHPVEGSPVLNVKPDKDGWFSIEDLKLSRMQFDVTLKQGEHLALPFSVTANEKVKVFLRATANFEKSASTLERTADLIFMHEIEEKQSQISRDREHQQNYSVVDCRETDGPCHPAGTFGRDGESPDQAHHGFDQDSQREVSYRANRRLGTVGSFVHGIDAAYPHNPTNAGGVPAFTPSDDRRGGTRPRRRPELAARARGVQRAISGSGDARVSSVGSEGSVKYSGSSPIDVLGRNTTGIPIPSSGRVPGIINWQSRMQAPPIPNSSTGQPFNIWGTGTTSPVSHTVPNNPFFPLSYDSLPVEPWEGWSESLKLLAAETRKVDWATSQRMLQAVRLQVGAAITSDLAMNLRSDDSDIDPAASNRISGRRGEARSLGLPTREVNYGRTGGQSSSTLGGSLRVQGVSALPLSAFEVHAIESKDDWQPRSSQEGPSHQDVSLDASSPMQKLHRLVGDASELQDAASRPASDDTLNNEKRNSVPLLPGKRAGDANFLSEPRGVATNNSPSSQPDTSRVNSATANQPKRKTTKARNSVPDSGQSSPRGQMVVVNVEALGSPIDKDTGRPLFYNDRILVGWRCSDHELLALKALEMEEEEEEDDVPQGSSLSAPASMDDPNASITDEKPQVGIPCAQSGFDPLTLGASQSEIRLCGYVPPNLGIDIRSLRDSRQTTSSASASSNPAVPLDLSQVSALWPNTRRPRNNNENSAHFGNFNRHGNMSPADSPSAVFASSDNSKRRTSTPGQPGLSDGTVGAPPRRLQVLDRMLKSYASPEVESVKTLFRRLPQKRSLRKKVPHGETWKRPESQVDNQETLSASDAQKNNSNSGLGISSKDMAEERQSLGLSSGNHATSKGATRPSKGNLDRSGGTVYSEHTRSPGTGDNLEGGRAGKNIRDSVTEDSKTEEFVKKRLLDDDELCGMDLIKLSLKHYRARVEGTRYDGYPENNSENVEALKAFMKEFASHDYVGDILFLAPDAPIHAHATSPELNGEASPTDGEECTSASCTSKHPTEIGNKEEQARSAFRVNPPQPPALAPDDRDSVQRSNSNVNKTVKISEYPNGSADKQQSIFLKRTLNSDNSKNLDFWAVNGFGPYPTSAPGDKRAEKVSQDEDGVAEEPFRVGKPSVPEQTIHAVSSNRLLQETLQVSESGKEESGRTVFPNDPLFSLQWSLGSPPQDVQMSAEFCFLRAREELQGRSADADERGEGGSFQQTPNKSQLAKVRQLCDAAGHKDKYATGGKLRATTLAAEVEDGQGDTDQHKKDGITPDSASTLQAEANEAQLQDLEGDMEERQTTPSLQESAELHVLQGSHAGRGGGTQIGENAADANSIDMVKAWRLSLSPQDEDNRKKQEVLVAVIDTGVNYIHSDLANSIWVNEQELNGIPGFDDDQNGYIDDVYGWNFLHGNNNPMDDNGHGSHVAGIIGAQRNNNQGVSGISSHARIIALKILNKKGEGDVSHAIPAIRYALDNGAKVITNSWGGISGTQILGVLLKEAVADASGSVFVIAAGNDGMDISKDPYYPASFLRDWTITVAAHARDGALPKWSNYGHNTVHLTAPGENITSTWMGSGYRLSSGTSMAAPMVSGVAAEILAYNPMLQPQQVVDVLVQSAITDKRHANVSLTGARLNAYRAIILSQLQFVSLSPAELHVGGTVDPVGEVEMIFRSLMLPPGVYEGTIELVYSRRLASTRGLGMLSGVLKRRIVQLVQVTLPVKLTIIQ</sequence>
<feature type="active site" description="Charge relay system" evidence="8">
    <location>
        <position position="1497"/>
    </location>
</feature>
<dbReference type="PROSITE" id="PS00136">
    <property type="entry name" value="SUBTILASE_ASP"/>
    <property type="match status" value="1"/>
</dbReference>
<dbReference type="InterPro" id="IPR000209">
    <property type="entry name" value="Peptidase_S8/S53_dom"/>
</dbReference>
<feature type="region of interest" description="Disordered" evidence="10">
    <location>
        <begin position="734"/>
        <end position="766"/>
    </location>
</feature>
<comment type="catalytic activity">
    <reaction evidence="6">
        <text>Hydrolysis of proteins with broad specificity for peptide bonds, and a preference for a large uncharged residue in P1. Hydrolyzes peptide amides.</text>
        <dbReference type="EC" id="3.4.21.62"/>
    </reaction>
</comment>
<evidence type="ECO:0000256" key="1">
    <source>
        <dbReference type="ARBA" id="ARBA00011073"/>
    </source>
</evidence>
<feature type="region of interest" description="Disordered" evidence="10">
    <location>
        <begin position="1122"/>
        <end position="1191"/>
    </location>
</feature>
<feature type="compositionally biased region" description="Polar residues" evidence="10">
    <location>
        <begin position="568"/>
        <end position="586"/>
    </location>
</feature>
<feature type="compositionally biased region" description="Polar residues" evidence="10">
    <location>
        <begin position="1182"/>
        <end position="1191"/>
    </location>
</feature>
<dbReference type="PRINTS" id="PR00723">
    <property type="entry name" value="SUBTILISIN"/>
</dbReference>
<feature type="region of interest" description="Disordered" evidence="10">
    <location>
        <begin position="929"/>
        <end position="1044"/>
    </location>
</feature>
<feature type="region of interest" description="Disordered" evidence="10">
    <location>
        <begin position="836"/>
        <end position="896"/>
    </location>
</feature>
<feature type="compositionally biased region" description="Polar residues" evidence="10">
    <location>
        <begin position="947"/>
        <end position="969"/>
    </location>
</feature>
<feature type="region of interest" description="Disordered" evidence="10">
    <location>
        <begin position="84"/>
        <end position="112"/>
    </location>
</feature>
<keyword evidence="5" id="KW-0865">Zymogen</keyword>
<dbReference type="Gene3D" id="3.40.50.200">
    <property type="entry name" value="Peptidase S8/S53 domain"/>
    <property type="match status" value="1"/>
</dbReference>
<dbReference type="InterPro" id="IPR022398">
    <property type="entry name" value="Peptidase_S8_His-AS"/>
</dbReference>
<gene>
    <name evidence="12" type="ORF">BN1205_061340</name>
</gene>
<comment type="similarity">
    <text evidence="1 8 9">Belongs to the peptidase S8 family.</text>
</comment>
<dbReference type="InterPro" id="IPR023827">
    <property type="entry name" value="Peptidase_S8_Asp-AS"/>
</dbReference>
<feature type="region of interest" description="Disordered" evidence="10">
    <location>
        <begin position="494"/>
        <end position="540"/>
    </location>
</feature>
<keyword evidence="2 8" id="KW-0645">Protease</keyword>
<evidence type="ECO:0000256" key="5">
    <source>
        <dbReference type="ARBA" id="ARBA00023145"/>
    </source>
</evidence>
<dbReference type="EMBL" id="LN714500">
    <property type="protein sequence ID" value="CEL76895.1"/>
    <property type="molecule type" value="Genomic_DNA"/>
</dbReference>
<feature type="region of interest" description="Disordered" evidence="10">
    <location>
        <begin position="1335"/>
        <end position="1359"/>
    </location>
</feature>
<feature type="compositionally biased region" description="Basic and acidic residues" evidence="10">
    <location>
        <begin position="936"/>
        <end position="946"/>
    </location>
</feature>
<feature type="compositionally biased region" description="Polar residues" evidence="10">
    <location>
        <begin position="1347"/>
        <end position="1356"/>
    </location>
</feature>
<evidence type="ECO:0000313" key="12">
    <source>
        <dbReference type="EMBL" id="CEL76895.1"/>
    </source>
</evidence>
<keyword evidence="3 8" id="KW-0378">Hydrolase</keyword>
<feature type="compositionally biased region" description="Basic and acidic residues" evidence="10">
    <location>
        <begin position="1335"/>
        <end position="1344"/>
    </location>
</feature>
<feature type="compositionally biased region" description="Polar residues" evidence="10">
    <location>
        <begin position="982"/>
        <end position="994"/>
    </location>
</feature>
<feature type="compositionally biased region" description="Basic and acidic residues" evidence="10">
    <location>
        <begin position="1032"/>
        <end position="1044"/>
    </location>
</feature>
<dbReference type="PROSITE" id="PS00138">
    <property type="entry name" value="SUBTILASE_SER"/>
    <property type="match status" value="1"/>
</dbReference>
<evidence type="ECO:0000256" key="6">
    <source>
        <dbReference type="ARBA" id="ARBA00023529"/>
    </source>
</evidence>
<evidence type="ECO:0000256" key="7">
    <source>
        <dbReference type="ARBA" id="ARBA00023619"/>
    </source>
</evidence>